<evidence type="ECO:0000313" key="2">
    <source>
        <dbReference type="EMBL" id="VDK20311.1"/>
    </source>
</evidence>
<keyword evidence="3" id="KW-1185">Reference proteome</keyword>
<accession>A0A0M3J5F9</accession>
<sequence>MNAILYIAVASCTLVACGFGDAGEIQLVGDDLENTALCSNDIKEQFANMSNIEKSRELQKLEAQNTSALQMIDMMSQYVHWDRFLYDLPIMVTEIGKLMLFSDKHDFTLNKDGATYQYIQRHESFRASPVQVGRNAINIVDYSASGCFQLDKKLHRN</sequence>
<keyword evidence="1" id="KW-0732">Signal</keyword>
<dbReference type="Proteomes" id="UP000267096">
    <property type="component" value="Unassembled WGS sequence"/>
</dbReference>
<proteinExistence type="predicted"/>
<dbReference type="EMBL" id="UYRR01003642">
    <property type="protein sequence ID" value="VDK20311.1"/>
    <property type="molecule type" value="Genomic_DNA"/>
</dbReference>
<dbReference type="WBParaSite" id="ASIM_0000279001-mRNA-1">
    <property type="protein sequence ID" value="ASIM_0000279001-mRNA-1"/>
    <property type="gene ID" value="ASIM_0000279001"/>
</dbReference>
<reference evidence="2 3" key="2">
    <citation type="submission" date="2018-11" db="EMBL/GenBank/DDBJ databases">
        <authorList>
            <consortium name="Pathogen Informatics"/>
        </authorList>
    </citation>
    <scope>NUCLEOTIDE SEQUENCE [LARGE SCALE GENOMIC DNA]</scope>
</reference>
<organism evidence="4">
    <name type="scientific">Anisakis simplex</name>
    <name type="common">Herring worm</name>
    <dbReference type="NCBI Taxonomy" id="6269"/>
    <lineage>
        <taxon>Eukaryota</taxon>
        <taxon>Metazoa</taxon>
        <taxon>Ecdysozoa</taxon>
        <taxon>Nematoda</taxon>
        <taxon>Chromadorea</taxon>
        <taxon>Rhabditida</taxon>
        <taxon>Spirurina</taxon>
        <taxon>Ascaridomorpha</taxon>
        <taxon>Ascaridoidea</taxon>
        <taxon>Anisakidae</taxon>
        <taxon>Anisakis</taxon>
        <taxon>Anisakis simplex complex</taxon>
    </lineage>
</organism>
<dbReference type="AlphaFoldDB" id="A0A0M3J5F9"/>
<evidence type="ECO:0000256" key="1">
    <source>
        <dbReference type="SAM" id="SignalP"/>
    </source>
</evidence>
<feature type="chain" id="PRO_5043120767" evidence="1">
    <location>
        <begin position="23"/>
        <end position="157"/>
    </location>
</feature>
<evidence type="ECO:0000313" key="4">
    <source>
        <dbReference type="WBParaSite" id="ASIM_0000279001-mRNA-1"/>
    </source>
</evidence>
<feature type="signal peptide" evidence="1">
    <location>
        <begin position="1"/>
        <end position="22"/>
    </location>
</feature>
<name>A0A0M3J5F9_ANISI</name>
<protein>
    <submittedName>
        <fullName evidence="4">Secreted protein</fullName>
    </submittedName>
</protein>
<reference evidence="4" key="1">
    <citation type="submission" date="2017-02" db="UniProtKB">
        <authorList>
            <consortium name="WormBaseParasite"/>
        </authorList>
    </citation>
    <scope>IDENTIFICATION</scope>
</reference>
<gene>
    <name evidence="2" type="ORF">ASIM_LOCUS2642</name>
</gene>
<evidence type="ECO:0000313" key="3">
    <source>
        <dbReference type="Proteomes" id="UP000267096"/>
    </source>
</evidence>
<dbReference type="OrthoDB" id="5406275at2759"/>